<protein>
    <submittedName>
        <fullName evidence="1">Uncharacterized protein</fullName>
    </submittedName>
</protein>
<evidence type="ECO:0000313" key="1">
    <source>
        <dbReference type="EMBL" id="QOR94955.1"/>
    </source>
</evidence>
<evidence type="ECO:0000313" key="2">
    <source>
        <dbReference type="Proteomes" id="UP000593766"/>
    </source>
</evidence>
<dbReference type="EMBL" id="CP063144">
    <property type="protein sequence ID" value="QOR94955.1"/>
    <property type="molecule type" value="Genomic_DNA"/>
</dbReference>
<gene>
    <name evidence="1" type="ORF">IMZ38_03355</name>
</gene>
<reference evidence="1 2" key="1">
    <citation type="submission" date="2020-10" db="EMBL/GenBank/DDBJ databases">
        <title>Complete genome sequence of Thermosphaera aggregans strain 3507.</title>
        <authorList>
            <person name="Zayulina K.S."/>
            <person name="Elcheninov A.G."/>
            <person name="Toshchakov S.V."/>
            <person name="Kublanov I.V."/>
            <person name="Kochetkova T.V."/>
        </authorList>
    </citation>
    <scope>NUCLEOTIDE SEQUENCE [LARGE SCALE GENOMIC DNA]</scope>
    <source>
        <strain evidence="1 2">3507</strain>
    </source>
</reference>
<dbReference type="OrthoDB" id="374922at2157"/>
<name>A0A7M1URQ4_9CREN</name>
<dbReference type="AlphaFoldDB" id="A0A7M1URQ4"/>
<proteinExistence type="predicted"/>
<keyword evidence="2" id="KW-1185">Reference proteome</keyword>
<sequence>MKVELIVSKNFLSLFTVEIVSQAVKAFSKANSAKLELKIVWEDEVEFPVLKIAGFPPIVVKTPPSLSEVLNMLTLALDLSELSQAPYGIVSAWEADTIV</sequence>
<dbReference type="Proteomes" id="UP000593766">
    <property type="component" value="Chromosome"/>
</dbReference>
<organism evidence="1 2">
    <name type="scientific">Thermosphaera chiliense</name>
    <dbReference type="NCBI Taxonomy" id="3402707"/>
    <lineage>
        <taxon>Archaea</taxon>
        <taxon>Thermoproteota</taxon>
        <taxon>Thermoprotei</taxon>
        <taxon>Desulfurococcales</taxon>
        <taxon>Desulfurococcaceae</taxon>
        <taxon>Thermosphaera</taxon>
    </lineage>
</organism>
<dbReference type="RefSeq" id="WP_193436751.1">
    <property type="nucleotide sequence ID" value="NZ_CP063144.1"/>
</dbReference>
<dbReference type="KEGG" id="tcs:IMZ38_03355"/>
<dbReference type="GeneID" id="59454423"/>
<accession>A0A7M1URQ4</accession>